<keyword evidence="2 5" id="KW-0238">DNA-binding</keyword>
<dbReference type="InterPro" id="IPR036388">
    <property type="entry name" value="WH-like_DNA-bd_sf"/>
</dbReference>
<dbReference type="AlphaFoldDB" id="A0A1T4QN97"/>
<dbReference type="Gene3D" id="1.10.10.10">
    <property type="entry name" value="Winged helix-like DNA-binding domain superfamily/Winged helix DNA-binding domain"/>
    <property type="match status" value="1"/>
</dbReference>
<evidence type="ECO:0000256" key="1">
    <source>
        <dbReference type="ARBA" id="ARBA00023015"/>
    </source>
</evidence>
<dbReference type="Proteomes" id="UP000191153">
    <property type="component" value="Unassembled WGS sequence"/>
</dbReference>
<dbReference type="InterPro" id="IPR036390">
    <property type="entry name" value="WH_DNA-bd_sf"/>
</dbReference>
<dbReference type="InterPro" id="IPR000835">
    <property type="entry name" value="HTH_MarR-typ"/>
</dbReference>
<protein>
    <submittedName>
        <fullName evidence="5">DNA-binding transcriptional regulator, MarR family</fullName>
    </submittedName>
</protein>
<dbReference type="SUPFAM" id="SSF46785">
    <property type="entry name" value="Winged helix' DNA-binding domain"/>
    <property type="match status" value="1"/>
</dbReference>
<dbReference type="GO" id="GO:0003700">
    <property type="term" value="F:DNA-binding transcription factor activity"/>
    <property type="evidence" value="ECO:0007669"/>
    <property type="project" value="InterPro"/>
</dbReference>
<accession>A0A1T4QN97</accession>
<proteinExistence type="predicted"/>
<evidence type="ECO:0000256" key="3">
    <source>
        <dbReference type="ARBA" id="ARBA00023163"/>
    </source>
</evidence>
<evidence type="ECO:0000259" key="4">
    <source>
        <dbReference type="PROSITE" id="PS50995"/>
    </source>
</evidence>
<keyword evidence="1" id="KW-0805">Transcription regulation</keyword>
<dbReference type="InterPro" id="IPR052067">
    <property type="entry name" value="Metal_resp_HTH_trans_reg"/>
</dbReference>
<name>A0A1T4QN97_9FUSO</name>
<feature type="domain" description="HTH marR-type" evidence="4">
    <location>
        <begin position="3"/>
        <end position="140"/>
    </location>
</feature>
<dbReference type="RefSeq" id="WP_078694815.1">
    <property type="nucleotide sequence ID" value="NZ_FUWX01000027.1"/>
</dbReference>
<evidence type="ECO:0000256" key="2">
    <source>
        <dbReference type="ARBA" id="ARBA00023125"/>
    </source>
</evidence>
<reference evidence="5 6" key="1">
    <citation type="submission" date="2017-02" db="EMBL/GenBank/DDBJ databases">
        <authorList>
            <person name="Peterson S.W."/>
        </authorList>
    </citation>
    <scope>NUCLEOTIDE SEQUENCE [LARGE SCALE GENOMIC DNA]</scope>
    <source>
        <strain evidence="5 6">ATCC 700028</strain>
    </source>
</reference>
<dbReference type="STRING" id="180163.SAMN02745174_02389"/>
<organism evidence="5 6">
    <name type="scientific">Cetobacterium ceti</name>
    <dbReference type="NCBI Taxonomy" id="180163"/>
    <lineage>
        <taxon>Bacteria</taxon>
        <taxon>Fusobacteriati</taxon>
        <taxon>Fusobacteriota</taxon>
        <taxon>Fusobacteriia</taxon>
        <taxon>Fusobacteriales</taxon>
        <taxon>Fusobacteriaceae</taxon>
        <taxon>Cetobacterium</taxon>
    </lineage>
</organism>
<dbReference type="EMBL" id="FUWX01000027">
    <property type="protein sequence ID" value="SKA05240.1"/>
    <property type="molecule type" value="Genomic_DNA"/>
</dbReference>
<dbReference type="PANTHER" id="PTHR35790:SF4">
    <property type="entry name" value="HTH-TYPE TRANSCRIPTIONAL REGULATOR PCHR"/>
    <property type="match status" value="1"/>
</dbReference>
<keyword evidence="3" id="KW-0804">Transcription</keyword>
<dbReference type="SMART" id="SM00347">
    <property type="entry name" value="HTH_MARR"/>
    <property type="match status" value="1"/>
</dbReference>
<gene>
    <name evidence="5" type="ORF">SAMN02745174_02389</name>
</gene>
<dbReference type="PANTHER" id="PTHR35790">
    <property type="entry name" value="HTH-TYPE TRANSCRIPTIONAL REGULATOR PCHR"/>
    <property type="match status" value="1"/>
</dbReference>
<dbReference type="Pfam" id="PF01047">
    <property type="entry name" value="MarR"/>
    <property type="match status" value="1"/>
</dbReference>
<keyword evidence="6" id="KW-1185">Reference proteome</keyword>
<dbReference type="GO" id="GO:0003677">
    <property type="term" value="F:DNA binding"/>
    <property type="evidence" value="ECO:0007669"/>
    <property type="project" value="UniProtKB-KW"/>
</dbReference>
<evidence type="ECO:0000313" key="5">
    <source>
        <dbReference type="EMBL" id="SKA05240.1"/>
    </source>
</evidence>
<dbReference type="OrthoDB" id="92556at2"/>
<evidence type="ECO:0000313" key="6">
    <source>
        <dbReference type="Proteomes" id="UP000191153"/>
    </source>
</evidence>
<sequence length="150" mass="17746">MKNKDMFKDLVDIFQLVDILNKNGFEKEYGELNINEIHTIDFIGKNIKNNSSEISKYLNITRGGATKIVKKLLEKNYILEYSIPENKKEKYFNLTKSGEDIYKKHLKNHKEAQERDSKIFDAFDLNEKKVINKFFNILKTNLKEKVTHLK</sequence>
<dbReference type="PROSITE" id="PS50995">
    <property type="entry name" value="HTH_MARR_2"/>
    <property type="match status" value="1"/>
</dbReference>